<organism evidence="2 3">
    <name type="scientific">Dactylosporangium salmoneum</name>
    <dbReference type="NCBI Taxonomy" id="53361"/>
    <lineage>
        <taxon>Bacteria</taxon>
        <taxon>Bacillati</taxon>
        <taxon>Actinomycetota</taxon>
        <taxon>Actinomycetes</taxon>
        <taxon>Micromonosporales</taxon>
        <taxon>Micromonosporaceae</taxon>
        <taxon>Dactylosporangium</taxon>
    </lineage>
</organism>
<dbReference type="EMBL" id="BAAARV010000088">
    <property type="protein sequence ID" value="GAA2381705.1"/>
    <property type="molecule type" value="Genomic_DNA"/>
</dbReference>
<comment type="caution">
    <text evidence="2">The sequence shown here is derived from an EMBL/GenBank/DDBJ whole genome shotgun (WGS) entry which is preliminary data.</text>
</comment>
<protein>
    <recommendedName>
        <fullName evidence="4">DUF3710 domain-containing protein</fullName>
    </recommendedName>
</protein>
<gene>
    <name evidence="2" type="ORF">GCM10010170_089610</name>
</gene>
<reference evidence="2 3" key="1">
    <citation type="journal article" date="2019" name="Int. J. Syst. Evol. Microbiol.">
        <title>The Global Catalogue of Microorganisms (GCM) 10K type strain sequencing project: providing services to taxonomists for standard genome sequencing and annotation.</title>
        <authorList>
            <consortium name="The Broad Institute Genomics Platform"/>
            <consortium name="The Broad Institute Genome Sequencing Center for Infectious Disease"/>
            <person name="Wu L."/>
            <person name="Ma J."/>
        </authorList>
    </citation>
    <scope>NUCLEOTIDE SEQUENCE [LARGE SCALE GENOMIC DNA]</scope>
    <source>
        <strain evidence="2 3">JCM 3272</strain>
    </source>
</reference>
<evidence type="ECO:0000313" key="2">
    <source>
        <dbReference type="EMBL" id="GAA2381705.1"/>
    </source>
</evidence>
<dbReference type="Proteomes" id="UP001501444">
    <property type="component" value="Unassembled WGS sequence"/>
</dbReference>
<dbReference type="Pfam" id="PF12502">
    <property type="entry name" value="DUF3710"/>
    <property type="match status" value="1"/>
</dbReference>
<evidence type="ECO:0000313" key="3">
    <source>
        <dbReference type="Proteomes" id="UP001501444"/>
    </source>
</evidence>
<dbReference type="InterPro" id="IPR022183">
    <property type="entry name" value="DUF3710"/>
</dbReference>
<feature type="compositionally biased region" description="Acidic residues" evidence="1">
    <location>
        <begin position="25"/>
        <end position="39"/>
    </location>
</feature>
<accession>A0ABN3HJA1</accession>
<keyword evidence="3" id="KW-1185">Reference proteome</keyword>
<proteinExistence type="predicted"/>
<evidence type="ECO:0000256" key="1">
    <source>
        <dbReference type="SAM" id="MobiDB-lite"/>
    </source>
</evidence>
<feature type="region of interest" description="Disordered" evidence="1">
    <location>
        <begin position="1"/>
        <end position="55"/>
    </location>
</feature>
<evidence type="ECO:0008006" key="4">
    <source>
        <dbReference type="Google" id="ProtNLM"/>
    </source>
</evidence>
<dbReference type="RefSeq" id="WP_344618766.1">
    <property type="nucleotide sequence ID" value="NZ_BAAARV010000088.1"/>
</dbReference>
<feature type="region of interest" description="Disordered" evidence="1">
    <location>
        <begin position="207"/>
        <end position="256"/>
    </location>
</feature>
<feature type="compositionally biased region" description="Basic and acidic residues" evidence="1">
    <location>
        <begin position="13"/>
        <end position="24"/>
    </location>
</feature>
<name>A0ABN3HJA1_9ACTN</name>
<sequence length="256" mass="27376">MIFSRKGGSGRHAKADPRGQARDTFDEDLDDLDAADEDADPRAGKSSRADGPYDITEAPEGIAQLDLGSLKVPAVDGVEVRVQADNDGKIQQIVLVSQDSALQLGVFAAPRSEGIWDEVRAEIRKQLFNDGVAAEEVAGDYGSELRARVRTPEGLTDIRFVGVDGPRWLVRAVFQGPAAVDPSAAPALLECLRSLVVERGHEAMPVREPLPLHLPKEVTDAGAEPGEAADEDAPEAVNGPNGADGRRKPSPRPRRQ</sequence>